<gene>
    <name evidence="1" type="ORF">NCTC12121_01252</name>
</gene>
<dbReference type="EMBL" id="UFXZ01000001">
    <property type="protein sequence ID" value="STC86751.1"/>
    <property type="molecule type" value="Genomic_DNA"/>
</dbReference>
<evidence type="ECO:0000313" key="1">
    <source>
        <dbReference type="EMBL" id="STC86751.1"/>
    </source>
</evidence>
<dbReference type="AlphaFoldDB" id="A0A376DD30"/>
<protein>
    <submittedName>
        <fullName evidence="1">Uncharacterized protein</fullName>
    </submittedName>
</protein>
<evidence type="ECO:0000313" key="2">
    <source>
        <dbReference type="Proteomes" id="UP000255248"/>
    </source>
</evidence>
<sequence length="355" mass="40966">MKNKTLLIEMIYRLPQMGKDTSFGKDIDDVHEVIFTERNKNQIEKILRKWASVKQPCVFGKLASKKMKGLDYHLSVINSESILSDEATLFHYLKDERLRFKQRAMKGEVSAHLIYFVSPYLAYARPCKEFMEVQKRICSLYIPECYPVMEDIIYTDSIPLQEAEGIKIYKAGINTFYSSAHGTRNHDRRIPGGFLISVNAPGHFMQLALKNGIYDSELHSLEDIKNMTKQSVGQGGISHPGKLSTTWHPEKKVDRYGCPLTHGQGAYYSGFYHTDVLIPGALTCDDRRLDKINDHDPMIFRWNVLFYVSLEKLSAENPYYGEFIGIPLDEEAAFFNPFAPRRYEDGPLYRKEEYL</sequence>
<organism evidence="1 2">
    <name type="scientific">Edwardsiella hoshinae</name>
    <dbReference type="NCBI Taxonomy" id="93378"/>
    <lineage>
        <taxon>Bacteria</taxon>
        <taxon>Pseudomonadati</taxon>
        <taxon>Pseudomonadota</taxon>
        <taxon>Gammaproteobacteria</taxon>
        <taxon>Enterobacterales</taxon>
        <taxon>Hafniaceae</taxon>
        <taxon>Edwardsiella</taxon>
    </lineage>
</organism>
<dbReference type="RefSeq" id="WP_024522403.1">
    <property type="nucleotide sequence ID" value="NZ_CP065626.1"/>
</dbReference>
<name>A0A376DD30_9GAMM</name>
<dbReference type="OrthoDB" id="3618484at2"/>
<reference evidence="1 2" key="1">
    <citation type="submission" date="2018-06" db="EMBL/GenBank/DDBJ databases">
        <authorList>
            <consortium name="Pathogen Informatics"/>
            <person name="Doyle S."/>
        </authorList>
    </citation>
    <scope>NUCLEOTIDE SEQUENCE [LARGE SCALE GENOMIC DNA]</scope>
    <source>
        <strain evidence="1 2">NCTC12121</strain>
    </source>
</reference>
<dbReference type="Proteomes" id="UP000255248">
    <property type="component" value="Unassembled WGS sequence"/>
</dbReference>
<accession>A0A376DD30</accession>
<proteinExistence type="predicted"/>